<evidence type="ECO:0000313" key="5">
    <source>
        <dbReference type="Proteomes" id="UP000053097"/>
    </source>
</evidence>
<dbReference type="AlphaFoldDB" id="A0A026VWM6"/>
<dbReference type="Pfam" id="PF13837">
    <property type="entry name" value="Myb_DNA-bind_4"/>
    <property type="match status" value="1"/>
</dbReference>
<feature type="domain" description="Myb/SANT-like DNA-binding" evidence="1">
    <location>
        <begin position="2"/>
        <end position="81"/>
    </location>
</feature>
<evidence type="ECO:0000313" key="2">
    <source>
        <dbReference type="EMBL" id="EZA48132.1"/>
    </source>
</evidence>
<proteinExistence type="predicted"/>
<dbReference type="Gene3D" id="1.10.10.60">
    <property type="entry name" value="Homeodomain-like"/>
    <property type="match status" value="1"/>
</dbReference>
<gene>
    <name evidence="3" type="ORF">DMN91_004053</name>
    <name evidence="4" type="ORF">DMN91_004054</name>
    <name evidence="2" type="ORF">X777_14398</name>
</gene>
<keyword evidence="5" id="KW-1185">Reference proteome</keyword>
<dbReference type="EMBL" id="QOIP01000004">
    <property type="protein sequence ID" value="RLU23845.1"/>
    <property type="molecule type" value="Genomic_DNA"/>
</dbReference>
<reference evidence="3" key="3">
    <citation type="submission" date="2018-07" db="EMBL/GenBank/DDBJ databases">
        <authorList>
            <person name="Mckenzie S.K."/>
            <person name="Kronauer D.J.C."/>
        </authorList>
    </citation>
    <scope>NUCLEOTIDE SEQUENCE</scope>
    <source>
        <strain evidence="3">Clonal line C1</strain>
    </source>
</reference>
<evidence type="ECO:0000313" key="6">
    <source>
        <dbReference type="Proteomes" id="UP000279307"/>
    </source>
</evidence>
<dbReference type="EMBL" id="QOIP01000004">
    <property type="protein sequence ID" value="RLU23846.1"/>
    <property type="molecule type" value="Genomic_DNA"/>
</dbReference>
<dbReference type="PANTHER" id="PTHR47595:SF1">
    <property type="entry name" value="MYB_SANT-LIKE DNA-BINDING DOMAIN-CONTAINING PROTEIN"/>
    <property type="match status" value="1"/>
</dbReference>
<evidence type="ECO:0000313" key="4">
    <source>
        <dbReference type="EMBL" id="RLU23846.1"/>
    </source>
</evidence>
<dbReference type="EMBL" id="KK107677">
    <property type="protein sequence ID" value="EZA48132.1"/>
    <property type="molecule type" value="Genomic_DNA"/>
</dbReference>
<dbReference type="OrthoDB" id="8178301at2759"/>
<dbReference type="Proteomes" id="UP000279307">
    <property type="component" value="Chromosome 4"/>
</dbReference>
<dbReference type="Proteomes" id="UP000053097">
    <property type="component" value="Unassembled WGS sequence"/>
</dbReference>
<name>A0A026VWM6_OOCBI</name>
<organism evidence="2 5">
    <name type="scientific">Ooceraea biroi</name>
    <name type="common">Clonal raider ant</name>
    <name type="synonym">Cerapachys biroi</name>
    <dbReference type="NCBI Taxonomy" id="2015173"/>
    <lineage>
        <taxon>Eukaryota</taxon>
        <taxon>Metazoa</taxon>
        <taxon>Ecdysozoa</taxon>
        <taxon>Arthropoda</taxon>
        <taxon>Hexapoda</taxon>
        <taxon>Insecta</taxon>
        <taxon>Pterygota</taxon>
        <taxon>Neoptera</taxon>
        <taxon>Endopterygota</taxon>
        <taxon>Hymenoptera</taxon>
        <taxon>Apocrita</taxon>
        <taxon>Aculeata</taxon>
        <taxon>Formicoidea</taxon>
        <taxon>Formicidae</taxon>
        <taxon>Dorylinae</taxon>
        <taxon>Ooceraea</taxon>
    </lineage>
</organism>
<evidence type="ECO:0000313" key="3">
    <source>
        <dbReference type="EMBL" id="RLU23845.1"/>
    </source>
</evidence>
<protein>
    <recommendedName>
        <fullName evidence="1">Myb/SANT-like DNA-binding domain-containing protein</fullName>
    </recommendedName>
</protein>
<accession>A0A026VWM6</accession>
<reference evidence="3 6" key="2">
    <citation type="journal article" date="2018" name="Genome Res.">
        <title>The genomic architecture and molecular evolution of ant odorant receptors.</title>
        <authorList>
            <person name="McKenzie S.K."/>
            <person name="Kronauer D.J.C."/>
        </authorList>
    </citation>
    <scope>NUCLEOTIDE SEQUENCE [LARGE SCALE GENOMIC DNA]</scope>
    <source>
        <strain evidence="3">Clonal line C1</strain>
    </source>
</reference>
<sequence length="190" mass="22203">MTKLLLDIMSKHVECVTSPLHKQVWKHVAASMNTHGYNLSAENCNIKWNGMKKKYKMLKDARNQSGAGKQAKWEYYDIINDVLRKQPEIAPLSIASGTRGFKVNYVALNASRNINETQFIDDVENEENLQLQATNLVESTNRVLNRVVRKRKNETPIWTRALMEQKQRHHEQNYAQRERLLSLLEKHFDQ</sequence>
<reference evidence="2 5" key="1">
    <citation type="journal article" date="2014" name="Curr. Biol.">
        <title>The genome of the clonal raider ant Cerapachys biroi.</title>
        <authorList>
            <person name="Oxley P.R."/>
            <person name="Ji L."/>
            <person name="Fetter-Pruneda I."/>
            <person name="McKenzie S.K."/>
            <person name="Li C."/>
            <person name="Hu H."/>
            <person name="Zhang G."/>
            <person name="Kronauer D.J."/>
        </authorList>
    </citation>
    <scope>NUCLEOTIDE SEQUENCE [LARGE SCALE GENOMIC DNA]</scope>
</reference>
<dbReference type="InterPro" id="IPR044822">
    <property type="entry name" value="Myb_DNA-bind_4"/>
</dbReference>
<evidence type="ECO:0000259" key="1">
    <source>
        <dbReference type="Pfam" id="PF13837"/>
    </source>
</evidence>
<dbReference type="PANTHER" id="PTHR47595">
    <property type="entry name" value="HEAT SHOCK 70 KDA PROTEIN 14"/>
    <property type="match status" value="1"/>
</dbReference>